<name>A0A451FSH9_9BURK</name>
<evidence type="ECO:0000256" key="2">
    <source>
        <dbReference type="ARBA" id="ARBA00023002"/>
    </source>
</evidence>
<dbReference type="GO" id="GO:0016620">
    <property type="term" value="F:oxidoreductase activity, acting on the aldehyde or oxo group of donors, NAD or NADP as acceptor"/>
    <property type="evidence" value="ECO:0007669"/>
    <property type="project" value="InterPro"/>
</dbReference>
<dbReference type="Pfam" id="PF00171">
    <property type="entry name" value="Aldedh"/>
    <property type="match status" value="1"/>
</dbReference>
<dbReference type="Gene3D" id="3.40.605.10">
    <property type="entry name" value="Aldehyde Dehydrogenase, Chain A, domain 1"/>
    <property type="match status" value="1"/>
</dbReference>
<organism evidence="6 7">
    <name type="scientific">Pollutimonas thiosulfatoxidans</name>
    <dbReference type="NCBI Taxonomy" id="2028345"/>
    <lineage>
        <taxon>Bacteria</taxon>
        <taxon>Pseudomonadati</taxon>
        <taxon>Pseudomonadota</taxon>
        <taxon>Betaproteobacteria</taxon>
        <taxon>Burkholderiales</taxon>
        <taxon>Alcaligenaceae</taxon>
        <taxon>Pollutimonas</taxon>
    </lineage>
</organism>
<dbReference type="FunFam" id="3.40.309.10:FF:000009">
    <property type="entry name" value="Aldehyde dehydrogenase A"/>
    <property type="match status" value="1"/>
</dbReference>
<dbReference type="OrthoDB" id="6187633at2"/>
<dbReference type="CDD" id="cd07106">
    <property type="entry name" value="ALDH_AldA-AAD23400"/>
    <property type="match status" value="1"/>
</dbReference>
<protein>
    <submittedName>
        <fullName evidence="6">Aldehyde dehydrogenase</fullName>
    </submittedName>
</protein>
<gene>
    <name evidence="6" type="ORF">CKA81_01395</name>
</gene>
<dbReference type="InterPro" id="IPR016161">
    <property type="entry name" value="Ald_DH/histidinol_DH"/>
</dbReference>
<evidence type="ECO:0000313" key="7">
    <source>
        <dbReference type="Proteomes" id="UP000283474"/>
    </source>
</evidence>
<keyword evidence="7" id="KW-1185">Reference proteome</keyword>
<dbReference type="InterPro" id="IPR044086">
    <property type="entry name" value="LUC3-like"/>
</dbReference>
<proteinExistence type="inferred from homology"/>
<accession>A0A451FSH9</accession>
<reference evidence="6 7" key="1">
    <citation type="submission" date="2017-08" db="EMBL/GenBank/DDBJ databases">
        <authorList>
            <person name="Park S.-J."/>
            <person name="Kim H."/>
        </authorList>
    </citation>
    <scope>NUCLEOTIDE SEQUENCE [LARGE SCALE GENOMIC DNA]</scope>
    <source>
        <strain evidence="7">ye3</strain>
    </source>
</reference>
<feature type="domain" description="Aldehyde dehydrogenase" evidence="5">
    <location>
        <begin position="23"/>
        <end position="466"/>
    </location>
</feature>
<evidence type="ECO:0000313" key="6">
    <source>
        <dbReference type="EMBL" id="QAA95409.1"/>
    </source>
</evidence>
<evidence type="ECO:0000256" key="3">
    <source>
        <dbReference type="PROSITE-ProRule" id="PRU10007"/>
    </source>
</evidence>
<dbReference type="Proteomes" id="UP000283474">
    <property type="component" value="Chromosome"/>
</dbReference>
<dbReference type="PROSITE" id="PS00687">
    <property type="entry name" value="ALDEHYDE_DEHYDR_GLU"/>
    <property type="match status" value="1"/>
</dbReference>
<dbReference type="FunFam" id="3.40.605.10:FF:000007">
    <property type="entry name" value="NAD/NADP-dependent betaine aldehyde dehydrogenase"/>
    <property type="match status" value="1"/>
</dbReference>
<evidence type="ECO:0000256" key="1">
    <source>
        <dbReference type="ARBA" id="ARBA00009986"/>
    </source>
</evidence>
<dbReference type="KEGG" id="pus:CKA81_01395"/>
<dbReference type="InterPro" id="IPR016163">
    <property type="entry name" value="Ald_DH_C"/>
</dbReference>
<comment type="similarity">
    <text evidence="1 4">Belongs to the aldehyde dehydrogenase family.</text>
</comment>
<dbReference type="PANTHER" id="PTHR11699">
    <property type="entry name" value="ALDEHYDE DEHYDROGENASE-RELATED"/>
    <property type="match status" value="1"/>
</dbReference>
<dbReference type="Gene3D" id="3.40.309.10">
    <property type="entry name" value="Aldehyde Dehydrogenase, Chain A, domain 2"/>
    <property type="match status" value="1"/>
</dbReference>
<evidence type="ECO:0000259" key="5">
    <source>
        <dbReference type="Pfam" id="PF00171"/>
    </source>
</evidence>
<keyword evidence="2 4" id="KW-0560">Oxidoreductase</keyword>
<dbReference type="EMBL" id="CP022987">
    <property type="protein sequence ID" value="QAA95409.1"/>
    <property type="molecule type" value="Genomic_DNA"/>
</dbReference>
<feature type="active site" evidence="3">
    <location>
        <position position="244"/>
    </location>
</feature>
<evidence type="ECO:0000256" key="4">
    <source>
        <dbReference type="RuleBase" id="RU003345"/>
    </source>
</evidence>
<dbReference type="InterPro" id="IPR016162">
    <property type="entry name" value="Ald_DH_N"/>
</dbReference>
<dbReference type="InterPro" id="IPR015590">
    <property type="entry name" value="Aldehyde_DH_dom"/>
</dbReference>
<dbReference type="SUPFAM" id="SSF53720">
    <property type="entry name" value="ALDH-like"/>
    <property type="match status" value="1"/>
</dbReference>
<dbReference type="AlphaFoldDB" id="A0A451FSH9"/>
<dbReference type="InterPro" id="IPR029510">
    <property type="entry name" value="Ald_DH_CS_GLU"/>
</dbReference>
<sequence length="471" mass="51205">MDFGTDYTHTIAGRAVKSVTWLGIINPATEEQFAQAPDASKEQLDAAVSAARAAFPGWSSTPYEQRQALVYRIGDMLLEHQEQFARLLTKEQGKPLESARMEVGRAAHWCKEIAGFSLPETVLDSDPERTVLIRHVPLGVVGAIVPWNFPMTLALWKVAPGLLAGNTMVLKPSPFTPLTALKLGELLCDLLPPGVLNVVSGGDAVGPWMSEHEGIDKIAFTGSTATGRRVMESASRRLKRITLELGGNDPAIVLPDADIDEVAPQLFWACFANSSQYCLATKRLYIHESIYDRLASAIVEYGKSVKVGDGTDESVQLGPVQNRLQYERIMELLADCKAQGMRFLLGGDSPAGPGYFLNPTIVDNPPDDTRIVNEEPFGPIVPFLKYRTLDEVVQRANAGEYGLGGSVWGSDAAVARSVADRLQCGMIWINEIHKLTPHAPLAGHKQSGLGSENSLEGLLSYTNTQTLSVKR</sequence>